<dbReference type="InterPro" id="IPR029752">
    <property type="entry name" value="D-isomer_DH_CS1"/>
</dbReference>
<dbReference type="PANTHER" id="PTHR43761:SF1">
    <property type="entry name" value="D-ISOMER SPECIFIC 2-HYDROXYACID DEHYDROGENASE CATALYTIC DOMAIN-CONTAINING PROTEIN-RELATED"/>
    <property type="match status" value="1"/>
</dbReference>
<comment type="caution">
    <text evidence="7">The sequence shown here is derived from an EMBL/GenBank/DDBJ whole genome shotgun (WGS) entry which is preliminary data.</text>
</comment>
<dbReference type="GO" id="GO:0016616">
    <property type="term" value="F:oxidoreductase activity, acting on the CH-OH group of donors, NAD or NADP as acceptor"/>
    <property type="evidence" value="ECO:0007669"/>
    <property type="project" value="InterPro"/>
</dbReference>
<sequence>MVVADPIYLPENYQERLEKLGNVRIYDTPPGSLEELKSRVLDADIAVVSHCAIPEDIFLAAPDLKFITLERTGYDDVDIEAATRAGVAVANAPGYSNEAVSEHVFALLLAYIRRVTEADRWMREGRFDCFRFKGRELQGKTMGIMGTGRIGTRVIELSKCFGMEVLAYDYNPSGERARKMGYKNVSLDELYKYSDFISIHLPLTFDTESLIDDEAFNKMKRNCVIVNTARGRIIDEDALIRALRNRKIAGACLDVFAIEPPRINNPLLKMDNVILTPHSGYNTVEAMEKCTRITIENIEAFLSGKPKNIINPEAIDYSAMKGEA</sequence>
<evidence type="ECO:0000256" key="4">
    <source>
        <dbReference type="RuleBase" id="RU003719"/>
    </source>
</evidence>
<dbReference type="Proteomes" id="UP001320159">
    <property type="component" value="Unassembled WGS sequence"/>
</dbReference>
<dbReference type="InterPro" id="IPR006139">
    <property type="entry name" value="D-isomer_2_OHA_DH_cat_dom"/>
</dbReference>
<proteinExistence type="inferred from homology"/>
<dbReference type="Pfam" id="PF02826">
    <property type="entry name" value="2-Hacid_dh_C"/>
    <property type="match status" value="1"/>
</dbReference>
<dbReference type="InterPro" id="IPR006140">
    <property type="entry name" value="D-isomer_DH_NAD-bd"/>
</dbReference>
<comment type="similarity">
    <text evidence="1 4">Belongs to the D-isomer specific 2-hydroxyacid dehydrogenase family.</text>
</comment>
<feature type="domain" description="D-isomer specific 2-hydroxyacid dehydrogenase NAD-binding" evidence="6">
    <location>
        <begin position="105"/>
        <end position="280"/>
    </location>
</feature>
<evidence type="ECO:0000256" key="1">
    <source>
        <dbReference type="ARBA" id="ARBA00005854"/>
    </source>
</evidence>
<protein>
    <submittedName>
        <fullName evidence="7">Glycerate dehydrogenase</fullName>
    </submittedName>
</protein>
<keyword evidence="3" id="KW-0520">NAD</keyword>
<evidence type="ECO:0000256" key="3">
    <source>
        <dbReference type="ARBA" id="ARBA00023027"/>
    </source>
</evidence>
<evidence type="ECO:0000259" key="5">
    <source>
        <dbReference type="Pfam" id="PF00389"/>
    </source>
</evidence>
<dbReference type="Pfam" id="PF00389">
    <property type="entry name" value="2-Hacid_dh"/>
    <property type="match status" value="1"/>
</dbReference>
<dbReference type="FunFam" id="3.40.50.720:FF:000203">
    <property type="entry name" value="D-3-phosphoglycerate dehydrogenase (SerA)"/>
    <property type="match status" value="1"/>
</dbReference>
<keyword evidence="2 4" id="KW-0560">Oxidoreductase</keyword>
<accession>A0AAP2RCH4</accession>
<evidence type="ECO:0000259" key="6">
    <source>
        <dbReference type="Pfam" id="PF02826"/>
    </source>
</evidence>
<dbReference type="InterPro" id="IPR029753">
    <property type="entry name" value="D-isomer_DH_CS"/>
</dbReference>
<feature type="domain" description="D-isomer specific 2-hydroxyacid dehydrogenase catalytic" evidence="5">
    <location>
        <begin position="3"/>
        <end position="311"/>
    </location>
</feature>
<evidence type="ECO:0000313" key="8">
    <source>
        <dbReference type="Proteomes" id="UP001320159"/>
    </source>
</evidence>
<reference evidence="7 8" key="1">
    <citation type="submission" date="2017-11" db="EMBL/GenBank/DDBJ databases">
        <title>Isolation and Characterization of Family Methanocellaceae Species from Potential Methane Hydrate Area Offshore Southwestern Taiwan.</title>
        <authorList>
            <person name="Zhang W.-L."/>
            <person name="Chen W.-C."/>
            <person name="Lai M.-C."/>
            <person name="Chen S.-C."/>
        </authorList>
    </citation>
    <scope>NUCLEOTIDE SEQUENCE [LARGE SCALE GENOMIC DNA]</scope>
    <source>
        <strain evidence="7 8">CWC-04</strain>
    </source>
</reference>
<dbReference type="SUPFAM" id="SSF52283">
    <property type="entry name" value="Formate/glycerate dehydrogenase catalytic domain-like"/>
    <property type="match status" value="1"/>
</dbReference>
<dbReference type="EMBL" id="PGCK01000004">
    <property type="protein sequence ID" value="MCD1294577.1"/>
    <property type="molecule type" value="Genomic_DNA"/>
</dbReference>
<dbReference type="Gene3D" id="3.40.50.720">
    <property type="entry name" value="NAD(P)-binding Rossmann-like Domain"/>
    <property type="match status" value="2"/>
</dbReference>
<evidence type="ECO:0000256" key="2">
    <source>
        <dbReference type="ARBA" id="ARBA00023002"/>
    </source>
</evidence>
<keyword evidence="8" id="KW-1185">Reference proteome</keyword>
<dbReference type="PANTHER" id="PTHR43761">
    <property type="entry name" value="D-ISOMER SPECIFIC 2-HYDROXYACID DEHYDROGENASE FAMILY PROTEIN (AFU_ORTHOLOGUE AFUA_1G13630)"/>
    <property type="match status" value="1"/>
</dbReference>
<name>A0AAP2RCH4_9EURY</name>
<evidence type="ECO:0000313" key="7">
    <source>
        <dbReference type="EMBL" id="MCD1294577.1"/>
    </source>
</evidence>
<dbReference type="AlphaFoldDB" id="A0AAP2RCH4"/>
<dbReference type="PROSITE" id="PS00065">
    <property type="entry name" value="D_2_HYDROXYACID_DH_1"/>
    <property type="match status" value="1"/>
</dbReference>
<dbReference type="InterPro" id="IPR036291">
    <property type="entry name" value="NAD(P)-bd_dom_sf"/>
</dbReference>
<dbReference type="PROSITE" id="PS00670">
    <property type="entry name" value="D_2_HYDROXYACID_DH_2"/>
    <property type="match status" value="1"/>
</dbReference>
<dbReference type="PROSITE" id="PS00671">
    <property type="entry name" value="D_2_HYDROXYACID_DH_3"/>
    <property type="match status" value="1"/>
</dbReference>
<dbReference type="SUPFAM" id="SSF51735">
    <property type="entry name" value="NAD(P)-binding Rossmann-fold domains"/>
    <property type="match status" value="1"/>
</dbReference>
<organism evidence="7 8">
    <name type="scientific">Methanooceanicella nereidis</name>
    <dbReference type="NCBI Taxonomy" id="2052831"/>
    <lineage>
        <taxon>Archaea</taxon>
        <taxon>Methanobacteriati</taxon>
        <taxon>Methanobacteriota</taxon>
        <taxon>Stenosarchaea group</taxon>
        <taxon>Methanomicrobia</taxon>
        <taxon>Methanocellales</taxon>
        <taxon>Methanocellaceae</taxon>
        <taxon>Methanooceanicella</taxon>
    </lineage>
</organism>
<dbReference type="GO" id="GO:0051287">
    <property type="term" value="F:NAD binding"/>
    <property type="evidence" value="ECO:0007669"/>
    <property type="project" value="InterPro"/>
</dbReference>
<gene>
    <name evidence="7" type="ORF">CUJ83_06120</name>
</gene>
<dbReference type="InterPro" id="IPR050418">
    <property type="entry name" value="D-iso_2-hydroxyacid_DH_PdxB"/>
</dbReference>